<gene>
    <name evidence="1" type="ORF">KH142_06075</name>
</gene>
<accession>A0A943UYG5</accession>
<evidence type="ECO:0000313" key="2">
    <source>
        <dbReference type="Proteomes" id="UP000727506"/>
    </source>
</evidence>
<evidence type="ECO:0000313" key="1">
    <source>
        <dbReference type="EMBL" id="MBS6941033.1"/>
    </source>
</evidence>
<proteinExistence type="predicted"/>
<organism evidence="1 2">
    <name type="scientific">Slackia piriformis</name>
    <dbReference type="NCBI Taxonomy" id="626934"/>
    <lineage>
        <taxon>Bacteria</taxon>
        <taxon>Bacillati</taxon>
        <taxon>Actinomycetota</taxon>
        <taxon>Coriobacteriia</taxon>
        <taxon>Eggerthellales</taxon>
        <taxon>Eggerthellaceae</taxon>
        <taxon>Slackia</taxon>
    </lineage>
</organism>
<protein>
    <submittedName>
        <fullName evidence="1">Uncharacterized protein</fullName>
    </submittedName>
</protein>
<reference evidence="1" key="1">
    <citation type="submission" date="2021-02" db="EMBL/GenBank/DDBJ databases">
        <title>Infant gut strain persistence is associated with maternal origin, phylogeny, and functional potential including surface adhesion and iron acquisition.</title>
        <authorList>
            <person name="Lou Y.C."/>
        </authorList>
    </citation>
    <scope>NUCLEOTIDE SEQUENCE</scope>
    <source>
        <strain evidence="1">L2_039_000G1_dasL2_039_000G1_concoct_11</strain>
    </source>
</reference>
<sequence>MFGPTRTHAGWKPRIAEGDLAFFQTPDTEQYALGLNAGAASKYDDTTQRSKLFSPDYLFMPESMANLRRARVSKADAEQPRVSYAIVGGFEHNAIEISWKDNARPRWIALKTFTGIQVKYIQPDKKPPAVFALADEDAYCYCNESPCKQCSFNCKSGFVLYALFDDIGIVRTDIDRISKD</sequence>
<name>A0A943UYG5_9ACTN</name>
<dbReference type="EMBL" id="JAGZSV010000101">
    <property type="protein sequence ID" value="MBS6941033.1"/>
    <property type="molecule type" value="Genomic_DNA"/>
</dbReference>
<dbReference type="Proteomes" id="UP000727506">
    <property type="component" value="Unassembled WGS sequence"/>
</dbReference>
<dbReference type="AlphaFoldDB" id="A0A943UYG5"/>
<comment type="caution">
    <text evidence="1">The sequence shown here is derived from an EMBL/GenBank/DDBJ whole genome shotgun (WGS) entry which is preliminary data.</text>
</comment>